<dbReference type="EMBL" id="LSSM01005456">
    <property type="protein sequence ID" value="OMJ12664.1"/>
    <property type="molecule type" value="Genomic_DNA"/>
</dbReference>
<reference evidence="2" key="1">
    <citation type="submission" date="2017-01" db="EMBL/GenBank/DDBJ databases">
        <authorList>
            <person name="Wang Y."/>
            <person name="White M."/>
            <person name="Kvist S."/>
            <person name="Moncalvo J.-M."/>
        </authorList>
    </citation>
    <scope>NUCLEOTIDE SEQUENCE [LARGE SCALE GENOMIC DNA]</scope>
    <source>
        <strain evidence="2">ID-206-W2</strain>
    </source>
</reference>
<accession>A0A1R1XDF2</accession>
<evidence type="ECO:0000313" key="1">
    <source>
        <dbReference type="EMBL" id="OMJ12664.1"/>
    </source>
</evidence>
<organism evidence="1 2">
    <name type="scientific">Smittium culicis</name>
    <dbReference type="NCBI Taxonomy" id="133412"/>
    <lineage>
        <taxon>Eukaryota</taxon>
        <taxon>Fungi</taxon>
        <taxon>Fungi incertae sedis</taxon>
        <taxon>Zoopagomycota</taxon>
        <taxon>Kickxellomycotina</taxon>
        <taxon>Harpellomycetes</taxon>
        <taxon>Harpellales</taxon>
        <taxon>Legeriomycetaceae</taxon>
        <taxon>Smittium</taxon>
    </lineage>
</organism>
<protein>
    <submittedName>
        <fullName evidence="1">Uncharacterized protein</fullName>
    </submittedName>
</protein>
<sequence>MSSKPSLDIFLSLY</sequence>
<name>A0A1R1XDF2_9FUNG</name>
<evidence type="ECO:0000313" key="2">
    <source>
        <dbReference type="Proteomes" id="UP000187429"/>
    </source>
</evidence>
<keyword evidence="2" id="KW-1185">Reference proteome</keyword>
<proteinExistence type="predicted"/>
<dbReference type="Proteomes" id="UP000187429">
    <property type="component" value="Unassembled WGS sequence"/>
</dbReference>
<feature type="non-terminal residue" evidence="1">
    <location>
        <position position="14"/>
    </location>
</feature>
<gene>
    <name evidence="1" type="ORF">AYI69_g9325</name>
</gene>
<comment type="caution">
    <text evidence="1">The sequence shown here is derived from an EMBL/GenBank/DDBJ whole genome shotgun (WGS) entry which is preliminary data.</text>
</comment>